<dbReference type="EMBL" id="JBHRTR010000020">
    <property type="protein sequence ID" value="MFC3227241.1"/>
    <property type="molecule type" value="Genomic_DNA"/>
</dbReference>
<reference evidence="3" key="1">
    <citation type="journal article" date="2019" name="Int. J. Syst. Evol. Microbiol.">
        <title>The Global Catalogue of Microorganisms (GCM) 10K type strain sequencing project: providing services to taxonomists for standard genome sequencing and annotation.</title>
        <authorList>
            <consortium name="The Broad Institute Genomics Platform"/>
            <consortium name="The Broad Institute Genome Sequencing Center for Infectious Disease"/>
            <person name="Wu L."/>
            <person name="Ma J."/>
        </authorList>
    </citation>
    <scope>NUCLEOTIDE SEQUENCE [LARGE SCALE GENOMIC DNA]</scope>
    <source>
        <strain evidence="3">KCTC 42964</strain>
    </source>
</reference>
<dbReference type="PANTHER" id="PTHR35399">
    <property type="entry name" value="SLR8030 PROTEIN"/>
    <property type="match status" value="1"/>
</dbReference>
<accession>A0ABV7KYK3</accession>
<dbReference type="PANTHER" id="PTHR35399:SF2">
    <property type="entry name" value="DUF839 DOMAIN-CONTAINING PROTEIN"/>
    <property type="match status" value="1"/>
</dbReference>
<dbReference type="Pfam" id="PF05787">
    <property type="entry name" value="PhoX"/>
    <property type="match status" value="1"/>
</dbReference>
<gene>
    <name evidence="2" type="ORF">ACFOGJ_08380</name>
</gene>
<dbReference type="RefSeq" id="WP_379899403.1">
    <property type="nucleotide sequence ID" value="NZ_JBHRTR010000020.1"/>
</dbReference>
<proteinExistence type="predicted"/>
<dbReference type="PROSITE" id="PS51318">
    <property type="entry name" value="TAT"/>
    <property type="match status" value="1"/>
</dbReference>
<comment type="caution">
    <text evidence="2">The sequence shown here is derived from an EMBL/GenBank/DDBJ whole genome shotgun (WGS) entry which is preliminary data.</text>
</comment>
<dbReference type="SUPFAM" id="SSF63829">
    <property type="entry name" value="Calcium-dependent phosphotriesterase"/>
    <property type="match status" value="1"/>
</dbReference>
<evidence type="ECO:0000313" key="2">
    <source>
        <dbReference type="EMBL" id="MFC3227241.1"/>
    </source>
</evidence>
<protein>
    <submittedName>
        <fullName evidence="2">PhoX family protein</fullName>
    </submittedName>
</protein>
<evidence type="ECO:0000313" key="3">
    <source>
        <dbReference type="Proteomes" id="UP001595528"/>
    </source>
</evidence>
<feature type="compositionally biased region" description="Basic and acidic residues" evidence="1">
    <location>
        <begin position="1"/>
        <end position="18"/>
    </location>
</feature>
<dbReference type="InterPro" id="IPR008557">
    <property type="entry name" value="PhoX"/>
</dbReference>
<feature type="region of interest" description="Disordered" evidence="1">
    <location>
        <begin position="1"/>
        <end position="29"/>
    </location>
</feature>
<dbReference type="InterPro" id="IPR006311">
    <property type="entry name" value="TAT_signal"/>
</dbReference>
<dbReference type="Proteomes" id="UP001595528">
    <property type="component" value="Unassembled WGS sequence"/>
</dbReference>
<name>A0ABV7KYK3_9PROT</name>
<keyword evidence="3" id="KW-1185">Reference proteome</keyword>
<sequence length="668" mass="72109">MANETELSRTEAFQRSDDVPGNPTSNPTIGDVLALRFGRRDLLKGLLGTTVVAGLASSLPPLAGALVSPASAATTAVPDYDFEEIAHGVDETHHVAPGHQAEILIRWGDPVLADAPAFDPQAQTAESQKRQFGYNNDFIGFQPLPADGSDPNRGLLFVNHEYTIPELMFPGMARDKDNPFAGMTKEKAEVEMAAHGASIIEIRRGPDGRWAVVPDSRYNRRITTLDTAMDLTGPCAGNAAMKTSADPAGTRVTGMVNNCAGGTTPWGTFLTAEENFHGYFMGEPAADADTATLKRYGIPGGWYNWGQYDARFDIGREPNEANRFGWLVEVDPYDPQSVPKKRTALGRFKHEGANVIVNGDGRVVGLSGDDERFDYVYRFVTDGRYDPADRAANMDLLDAATLSVARFEPDGRISWLPLVHGQGPLTVANGFADQADVLIRARLAADALGATKMDRPEDVEINPVTQKAYVALTNNSKRTETDPANPRAKNIWGQILEMIPAGGDFAGDDWRWEMLVLAGNPKDPATGAQYHPATSENGWFACPDNLAVDPKGRLWVSTDQGGGWAKASGTADGVWALQAEGPERGKGKMFFRVPVGAEMCGPWFSTDGGTLFVAVQHPAADGAKEYAPFGRSSTFEDPATRWPDFAEGMPPRPSVVMIRRDDGKPIGG</sequence>
<organism evidence="2 3">
    <name type="scientific">Marinibaculum pumilum</name>
    <dbReference type="NCBI Taxonomy" id="1766165"/>
    <lineage>
        <taxon>Bacteria</taxon>
        <taxon>Pseudomonadati</taxon>
        <taxon>Pseudomonadota</taxon>
        <taxon>Alphaproteobacteria</taxon>
        <taxon>Rhodospirillales</taxon>
        <taxon>Rhodospirillaceae</taxon>
        <taxon>Marinibaculum</taxon>
    </lineage>
</organism>
<evidence type="ECO:0000256" key="1">
    <source>
        <dbReference type="SAM" id="MobiDB-lite"/>
    </source>
</evidence>